<comment type="caution">
    <text evidence="2">The sequence shown here is derived from an EMBL/GenBank/DDBJ whole genome shotgun (WGS) entry which is preliminary data.</text>
</comment>
<dbReference type="Gene3D" id="2.60.120.10">
    <property type="entry name" value="Jelly Rolls"/>
    <property type="match status" value="1"/>
</dbReference>
<proteinExistence type="predicted"/>
<dbReference type="SUPFAM" id="SSF51206">
    <property type="entry name" value="cAMP-binding domain-like"/>
    <property type="match status" value="1"/>
</dbReference>
<dbReference type="AlphaFoldDB" id="A0A3S0RYT0"/>
<dbReference type="InterPro" id="IPR018490">
    <property type="entry name" value="cNMP-bd_dom_sf"/>
</dbReference>
<dbReference type="OrthoDB" id="9798601at2"/>
<dbReference type="Proteomes" id="UP000278983">
    <property type="component" value="Unassembled WGS sequence"/>
</dbReference>
<keyword evidence="3" id="KW-1185">Reference proteome</keyword>
<evidence type="ECO:0000259" key="1">
    <source>
        <dbReference type="PROSITE" id="PS50042"/>
    </source>
</evidence>
<dbReference type="EMBL" id="RYYU01000001">
    <property type="protein sequence ID" value="RUL58617.1"/>
    <property type="molecule type" value="Genomic_DNA"/>
</dbReference>
<feature type="domain" description="Cyclic nucleotide-binding" evidence="1">
    <location>
        <begin position="23"/>
        <end position="103"/>
    </location>
</feature>
<protein>
    <submittedName>
        <fullName evidence="2">Crp/Fnr family transcriptional regulator</fullName>
    </submittedName>
</protein>
<dbReference type="InterPro" id="IPR000595">
    <property type="entry name" value="cNMP-bd_dom"/>
</dbReference>
<name>A0A3S0RYT0_9BACT</name>
<dbReference type="PROSITE" id="PS50042">
    <property type="entry name" value="CNMP_BINDING_3"/>
    <property type="match status" value="1"/>
</dbReference>
<evidence type="ECO:0000313" key="2">
    <source>
        <dbReference type="EMBL" id="RUL58617.1"/>
    </source>
</evidence>
<dbReference type="InterPro" id="IPR036390">
    <property type="entry name" value="WH_DNA-bd_sf"/>
</dbReference>
<reference evidence="2 3" key="1">
    <citation type="submission" date="2018-12" db="EMBL/GenBank/DDBJ databases">
        <title>Genome sequencing of Prevotella sp. KCOM 3155 (= JS262).</title>
        <authorList>
            <person name="Kook J.-K."/>
            <person name="Park S.-N."/>
            <person name="Lim Y.K."/>
        </authorList>
    </citation>
    <scope>NUCLEOTIDE SEQUENCE [LARGE SCALE GENOMIC DNA]</scope>
    <source>
        <strain evidence="2 3">KCOM 3155</strain>
    </source>
</reference>
<dbReference type="Pfam" id="PF00027">
    <property type="entry name" value="cNMP_binding"/>
    <property type="match status" value="1"/>
</dbReference>
<dbReference type="InterPro" id="IPR014710">
    <property type="entry name" value="RmlC-like_jellyroll"/>
</dbReference>
<dbReference type="RefSeq" id="WP_126677714.1">
    <property type="nucleotide sequence ID" value="NZ_RYYU01000001.1"/>
</dbReference>
<accession>A0A3S0RYT0</accession>
<sequence>MSRNDMETVVAHTRLAFSKHGRGKVVIQEGERCDRLCFLLQGELTATENADDGSYSIEETVKAPAMIQPERIFGMDQRYTRTFTTTTDCSIVSIDKKDTTRLMSEFEIFRLNILNILCTKTQRLSRQQWRKTPETIRRKVFGFIETRCLTPAGHKRLKIKMEVLGMLLGESRINVSNCLKTLENEGLLTHSRATMDIPALEKLKE</sequence>
<dbReference type="SUPFAM" id="SSF46785">
    <property type="entry name" value="Winged helix' DNA-binding domain"/>
    <property type="match status" value="1"/>
</dbReference>
<gene>
    <name evidence="2" type="ORF">EHV08_01745</name>
</gene>
<organism evidence="2 3">
    <name type="scientific">Prevotella koreensis</name>
    <dbReference type="NCBI Taxonomy" id="2490854"/>
    <lineage>
        <taxon>Bacteria</taxon>
        <taxon>Pseudomonadati</taxon>
        <taxon>Bacteroidota</taxon>
        <taxon>Bacteroidia</taxon>
        <taxon>Bacteroidales</taxon>
        <taxon>Prevotellaceae</taxon>
        <taxon>Prevotella</taxon>
    </lineage>
</organism>
<evidence type="ECO:0000313" key="3">
    <source>
        <dbReference type="Proteomes" id="UP000278983"/>
    </source>
</evidence>